<keyword evidence="1" id="KW-1133">Transmembrane helix</keyword>
<proteinExistence type="predicted"/>
<feature type="transmembrane region" description="Helical" evidence="1">
    <location>
        <begin position="202"/>
        <end position="223"/>
    </location>
</feature>
<feature type="transmembrane region" description="Helical" evidence="1">
    <location>
        <begin position="115"/>
        <end position="136"/>
    </location>
</feature>
<dbReference type="EMBL" id="JBHLUH010000041">
    <property type="protein sequence ID" value="MFC0530129.1"/>
    <property type="molecule type" value="Genomic_DNA"/>
</dbReference>
<protein>
    <recommendedName>
        <fullName evidence="4">DUF1345 domain-containing protein</fullName>
    </recommendedName>
</protein>
<keyword evidence="1" id="KW-0472">Membrane</keyword>
<comment type="caution">
    <text evidence="2">The sequence shown here is derived from an EMBL/GenBank/DDBJ whole genome shotgun (WGS) entry which is preliminary data.</text>
</comment>
<reference evidence="2 3" key="1">
    <citation type="submission" date="2024-09" db="EMBL/GenBank/DDBJ databases">
        <authorList>
            <person name="Sun Q."/>
            <person name="Mori K."/>
        </authorList>
    </citation>
    <scope>NUCLEOTIDE SEQUENCE [LARGE SCALE GENOMIC DNA]</scope>
    <source>
        <strain evidence="2 3">TBRC 3947</strain>
    </source>
</reference>
<keyword evidence="3" id="KW-1185">Reference proteome</keyword>
<feature type="transmembrane region" description="Helical" evidence="1">
    <location>
        <begin position="21"/>
        <end position="38"/>
    </location>
</feature>
<keyword evidence="1" id="KW-0812">Transmembrane</keyword>
<organism evidence="2 3">
    <name type="scientific">Phytohabitans kaempferiae</name>
    <dbReference type="NCBI Taxonomy" id="1620943"/>
    <lineage>
        <taxon>Bacteria</taxon>
        <taxon>Bacillati</taxon>
        <taxon>Actinomycetota</taxon>
        <taxon>Actinomycetes</taxon>
        <taxon>Micromonosporales</taxon>
        <taxon>Micromonosporaceae</taxon>
    </lineage>
</organism>
<evidence type="ECO:0000256" key="1">
    <source>
        <dbReference type="SAM" id="Phobius"/>
    </source>
</evidence>
<sequence length="227" mass="25046">MTDHGGRPLEPAWRRPHPGEHRWPVAVAISVAIVLQFLTPQDLAFDPKWLLPAVEVALLLGVLVVNPFRIDRESAALRVLGIALVAVASLALVWSTGRLVLTLVHGERGGNPGHVLLSGGIIWLTNVIVFAVWYWLTDRGGPAARANARKIHLDFLFPQMTTPELTHSEWRPVFVDYLYLAFTNSTAFSPTDTMPLARWAKLAMLLQSGVSFLIVILVIARAVNTLN</sequence>
<evidence type="ECO:0000313" key="3">
    <source>
        <dbReference type="Proteomes" id="UP001589867"/>
    </source>
</evidence>
<evidence type="ECO:0000313" key="2">
    <source>
        <dbReference type="EMBL" id="MFC0530129.1"/>
    </source>
</evidence>
<accession>A0ABV6M6J4</accession>
<dbReference type="Proteomes" id="UP001589867">
    <property type="component" value="Unassembled WGS sequence"/>
</dbReference>
<dbReference type="RefSeq" id="WP_377253232.1">
    <property type="nucleotide sequence ID" value="NZ_JBHLUH010000041.1"/>
</dbReference>
<feature type="transmembrane region" description="Helical" evidence="1">
    <location>
        <begin position="75"/>
        <end position="95"/>
    </location>
</feature>
<evidence type="ECO:0008006" key="4">
    <source>
        <dbReference type="Google" id="ProtNLM"/>
    </source>
</evidence>
<name>A0ABV6M6J4_9ACTN</name>
<feature type="transmembrane region" description="Helical" evidence="1">
    <location>
        <begin position="50"/>
        <end position="68"/>
    </location>
</feature>
<gene>
    <name evidence="2" type="ORF">ACFFIA_20910</name>
</gene>